<dbReference type="InterPro" id="IPR002195">
    <property type="entry name" value="Dihydroorotase_CS"/>
</dbReference>
<accession>A0A9D1R3L5</accession>
<dbReference type="CDD" id="cd01317">
    <property type="entry name" value="DHOase_IIa"/>
    <property type="match status" value="1"/>
</dbReference>
<dbReference type="SUPFAM" id="SSF51556">
    <property type="entry name" value="Metallo-dependent hydrolases"/>
    <property type="match status" value="1"/>
</dbReference>
<evidence type="ECO:0000256" key="1">
    <source>
        <dbReference type="ARBA" id="ARBA00002368"/>
    </source>
</evidence>
<dbReference type="GO" id="GO:0006145">
    <property type="term" value="P:purine nucleobase catabolic process"/>
    <property type="evidence" value="ECO:0007669"/>
    <property type="project" value="TreeGrafter"/>
</dbReference>
<keyword evidence="3 6" id="KW-0479">Metal-binding</keyword>
<evidence type="ECO:0000256" key="3">
    <source>
        <dbReference type="ARBA" id="ARBA00022723"/>
    </source>
</evidence>
<comment type="catalytic activity">
    <reaction evidence="6">
        <text>(S)-dihydroorotate + H2O = N-carbamoyl-L-aspartate + H(+)</text>
        <dbReference type="Rhea" id="RHEA:24296"/>
        <dbReference type="ChEBI" id="CHEBI:15377"/>
        <dbReference type="ChEBI" id="CHEBI:15378"/>
        <dbReference type="ChEBI" id="CHEBI:30864"/>
        <dbReference type="ChEBI" id="CHEBI:32814"/>
        <dbReference type="EC" id="3.5.2.3"/>
    </reaction>
</comment>
<dbReference type="EMBL" id="DXGI01000381">
    <property type="protein sequence ID" value="HIW79496.1"/>
    <property type="molecule type" value="Genomic_DNA"/>
</dbReference>
<evidence type="ECO:0000256" key="5">
    <source>
        <dbReference type="ARBA" id="ARBA00022975"/>
    </source>
</evidence>
<dbReference type="Gene3D" id="3.20.20.140">
    <property type="entry name" value="Metal-dependent hydrolases"/>
    <property type="match status" value="1"/>
</dbReference>
<comment type="caution">
    <text evidence="6">Lacks conserved residue(s) required for the propagation of feature annotation.</text>
</comment>
<dbReference type="GO" id="GO:0008270">
    <property type="term" value="F:zinc ion binding"/>
    <property type="evidence" value="ECO:0007669"/>
    <property type="project" value="UniProtKB-UniRule"/>
</dbReference>
<feature type="binding site" evidence="6">
    <location>
        <position position="276"/>
    </location>
    <ligand>
        <name>substrate</name>
    </ligand>
</feature>
<dbReference type="InterPro" id="IPR032466">
    <property type="entry name" value="Metal_Hydrolase"/>
</dbReference>
<organism evidence="8 9">
    <name type="scientific">Candidatus Bilophila faecipullorum</name>
    <dbReference type="NCBI Taxonomy" id="2838482"/>
    <lineage>
        <taxon>Bacteria</taxon>
        <taxon>Pseudomonadati</taxon>
        <taxon>Thermodesulfobacteriota</taxon>
        <taxon>Desulfovibrionia</taxon>
        <taxon>Desulfovibrionales</taxon>
        <taxon>Desulfovibrionaceae</taxon>
        <taxon>Bilophila</taxon>
    </lineage>
</organism>
<comment type="pathway">
    <text evidence="6">Pyrimidine metabolism; UMP biosynthesis via de novo pathway; (S)-dihydroorotate from bicarbonate: step 3/3.</text>
</comment>
<evidence type="ECO:0000313" key="9">
    <source>
        <dbReference type="Proteomes" id="UP000824264"/>
    </source>
</evidence>
<feature type="binding site" evidence="6">
    <location>
        <begin position="58"/>
        <end position="60"/>
    </location>
    <ligand>
        <name>substrate</name>
    </ligand>
</feature>
<feature type="binding site" evidence="6">
    <location>
        <position position="177"/>
    </location>
    <ligand>
        <name>Zn(2+)</name>
        <dbReference type="ChEBI" id="CHEBI:29105"/>
        <label>2</label>
    </ligand>
</feature>
<feature type="binding site" evidence="6">
    <location>
        <position position="303"/>
    </location>
    <ligand>
        <name>Zn(2+)</name>
        <dbReference type="ChEBI" id="CHEBI:29105"/>
        <label>1</label>
    </ligand>
</feature>
<feature type="active site" evidence="6">
    <location>
        <position position="303"/>
    </location>
</feature>
<sequence length="419" mass="44793">MPTLLIKNARYLGEPADLLVVDGAVRALSSSIEAPADAHIVDAAGNILFPSFIDVHTHLREPGYEWKETVATGLAAAAHGGFGAILCMANTDPVNDDAAVTEQILEAARRSWPHGPRVHPIGAATVGLKGEELARMAELKDAGCVAISNDGRPVGNTELFRRAMEYAADLGLIVIDHCEDPYLAAKSHMNEGVTSGVLGIKGQPDVAETIQAARSILLADYLGVPVHIAHVSAKRTVDVIAWGKSRGVKVTAETTPHYLTLDDTAVNNYNTLAKVNPPLRTPADVAALREAVKSGVIDMLATDHAPHAAHEKETPFDEAPNGFTGMDLALTVTYGLVREGVLTEADLIRLWATEPGRVFKLPVNSFEPGAPADFFLFDPDLEWQVSPETLHSKSHNTPWLGQTLKGRVAAHWLGGVKIA</sequence>
<gene>
    <name evidence="6" type="primary">pyrC</name>
    <name evidence="8" type="ORF">H9874_10200</name>
</gene>
<dbReference type="GO" id="GO:0005737">
    <property type="term" value="C:cytoplasm"/>
    <property type="evidence" value="ECO:0007669"/>
    <property type="project" value="TreeGrafter"/>
</dbReference>
<dbReference type="Proteomes" id="UP000824264">
    <property type="component" value="Unassembled WGS sequence"/>
</dbReference>
<protein>
    <recommendedName>
        <fullName evidence="6">Dihydroorotase</fullName>
        <shortName evidence="6">DHOase</shortName>
        <ecNumber evidence="6">3.5.2.3</ecNumber>
    </recommendedName>
</protein>
<dbReference type="PROSITE" id="PS00483">
    <property type="entry name" value="DIHYDROOROTASE_2"/>
    <property type="match status" value="1"/>
</dbReference>
<dbReference type="GO" id="GO:0004038">
    <property type="term" value="F:allantoinase activity"/>
    <property type="evidence" value="ECO:0007669"/>
    <property type="project" value="TreeGrafter"/>
</dbReference>
<reference evidence="8" key="1">
    <citation type="journal article" date="2021" name="PeerJ">
        <title>Extensive microbial diversity within the chicken gut microbiome revealed by metagenomics and culture.</title>
        <authorList>
            <person name="Gilroy R."/>
            <person name="Ravi A."/>
            <person name="Getino M."/>
            <person name="Pursley I."/>
            <person name="Horton D.L."/>
            <person name="Alikhan N.F."/>
            <person name="Baker D."/>
            <person name="Gharbi K."/>
            <person name="Hall N."/>
            <person name="Watson M."/>
            <person name="Adriaenssens E.M."/>
            <person name="Foster-Nyarko E."/>
            <person name="Jarju S."/>
            <person name="Secka A."/>
            <person name="Antonio M."/>
            <person name="Oren A."/>
            <person name="Chaudhuri R.R."/>
            <person name="La Ragione R."/>
            <person name="Hildebrand F."/>
            <person name="Pallen M.J."/>
        </authorList>
    </citation>
    <scope>NUCLEOTIDE SEQUENCE</scope>
    <source>
        <strain evidence="8">ChiSxjej5B17-1746</strain>
    </source>
</reference>
<dbReference type="SUPFAM" id="SSF51338">
    <property type="entry name" value="Composite domain of metallo-dependent hydrolases"/>
    <property type="match status" value="1"/>
</dbReference>
<dbReference type="HAMAP" id="MF_00220_B">
    <property type="entry name" value="PyrC_classI_B"/>
    <property type="match status" value="1"/>
</dbReference>
<evidence type="ECO:0000256" key="6">
    <source>
        <dbReference type="HAMAP-Rule" id="MF_00220"/>
    </source>
</evidence>
<feature type="domain" description="Dihydroorotase catalytic" evidence="7">
    <location>
        <begin position="45"/>
        <end position="234"/>
    </location>
</feature>
<dbReference type="Gene3D" id="2.30.40.10">
    <property type="entry name" value="Urease, subunit C, domain 1"/>
    <property type="match status" value="1"/>
</dbReference>
<dbReference type="InterPro" id="IPR050138">
    <property type="entry name" value="DHOase/Allantoinase_Hydrolase"/>
</dbReference>
<dbReference type="InterPro" id="IPR004722">
    <property type="entry name" value="DHOase"/>
</dbReference>
<comment type="function">
    <text evidence="1 6">Catalyzes the reversible cyclization of carbamoyl aspartate to dihydroorotate.</text>
</comment>
<dbReference type="InterPro" id="IPR011059">
    <property type="entry name" value="Metal-dep_hydrolase_composite"/>
</dbReference>
<feature type="binding site" evidence="6">
    <location>
        <position position="58"/>
    </location>
    <ligand>
        <name>Zn(2+)</name>
        <dbReference type="ChEBI" id="CHEBI:29105"/>
        <label>1</label>
    </ligand>
</feature>
<evidence type="ECO:0000259" key="7">
    <source>
        <dbReference type="Pfam" id="PF12890"/>
    </source>
</evidence>
<dbReference type="PANTHER" id="PTHR43668">
    <property type="entry name" value="ALLANTOINASE"/>
    <property type="match status" value="1"/>
</dbReference>
<keyword evidence="6" id="KW-0862">Zinc</keyword>
<feature type="binding site" evidence="6">
    <location>
        <position position="230"/>
    </location>
    <ligand>
        <name>Zn(2+)</name>
        <dbReference type="ChEBI" id="CHEBI:29105"/>
        <label>2</label>
    </ligand>
</feature>
<feature type="binding site" evidence="6">
    <location>
        <position position="56"/>
    </location>
    <ligand>
        <name>Zn(2+)</name>
        <dbReference type="ChEBI" id="CHEBI:29105"/>
        <label>1</label>
    </ligand>
</feature>
<keyword evidence="5 6" id="KW-0665">Pyrimidine biosynthesis</keyword>
<feature type="binding site" evidence="6">
    <location>
        <position position="150"/>
    </location>
    <ligand>
        <name>Zn(2+)</name>
        <dbReference type="ChEBI" id="CHEBI:29105"/>
        <label>1</label>
    </ligand>
</feature>
<keyword evidence="4 6" id="KW-0378">Hydrolase</keyword>
<dbReference type="PANTHER" id="PTHR43668:SF2">
    <property type="entry name" value="ALLANTOINASE"/>
    <property type="match status" value="1"/>
</dbReference>
<dbReference type="GO" id="GO:0044205">
    <property type="term" value="P:'de novo' UMP biosynthetic process"/>
    <property type="evidence" value="ECO:0007669"/>
    <property type="project" value="UniProtKB-UniRule"/>
</dbReference>
<evidence type="ECO:0000256" key="4">
    <source>
        <dbReference type="ARBA" id="ARBA00022801"/>
    </source>
</evidence>
<dbReference type="Pfam" id="PF12890">
    <property type="entry name" value="DHOase"/>
    <property type="match status" value="1"/>
</dbReference>
<comment type="caution">
    <text evidence="8">The sequence shown here is derived from an EMBL/GenBank/DDBJ whole genome shotgun (WGS) entry which is preliminary data.</text>
</comment>
<comment type="similarity">
    <text evidence="2 6">Belongs to the metallo-dependent hydrolases superfamily. DHOase family. Class I DHOase subfamily.</text>
</comment>
<dbReference type="GO" id="GO:0004151">
    <property type="term" value="F:dihydroorotase activity"/>
    <property type="evidence" value="ECO:0007669"/>
    <property type="project" value="UniProtKB-UniRule"/>
</dbReference>
<reference evidence="8" key="2">
    <citation type="submission" date="2021-04" db="EMBL/GenBank/DDBJ databases">
        <authorList>
            <person name="Gilroy R."/>
        </authorList>
    </citation>
    <scope>NUCLEOTIDE SEQUENCE</scope>
    <source>
        <strain evidence="8">ChiSxjej5B17-1746</strain>
    </source>
</reference>
<comment type="cofactor">
    <cofactor evidence="6">
        <name>Zn(2+)</name>
        <dbReference type="ChEBI" id="CHEBI:29105"/>
    </cofactor>
    <text evidence="6">Binds 2 Zn(2+) ions per subunit.</text>
</comment>
<feature type="binding site" evidence="6">
    <location>
        <position position="150"/>
    </location>
    <ligand>
        <name>Zn(2+)</name>
        <dbReference type="ChEBI" id="CHEBI:29105"/>
        <label>2</label>
    </ligand>
</feature>
<dbReference type="EC" id="3.5.2.3" evidence="6"/>
<name>A0A9D1R3L5_9BACT</name>
<evidence type="ECO:0000313" key="8">
    <source>
        <dbReference type="EMBL" id="HIW79496.1"/>
    </source>
</evidence>
<evidence type="ECO:0000256" key="2">
    <source>
        <dbReference type="ARBA" id="ARBA00010286"/>
    </source>
</evidence>
<proteinExistence type="inferred from homology"/>
<feature type="binding site" evidence="6">
    <location>
        <position position="307"/>
    </location>
    <ligand>
        <name>substrate</name>
    </ligand>
</feature>
<dbReference type="InterPro" id="IPR024403">
    <property type="entry name" value="DHOase_cat"/>
</dbReference>
<dbReference type="NCBIfam" id="TIGR00857">
    <property type="entry name" value="pyrC_multi"/>
    <property type="match status" value="1"/>
</dbReference>
<feature type="binding site" evidence="6">
    <location>
        <position position="90"/>
    </location>
    <ligand>
        <name>substrate</name>
    </ligand>
</feature>
<dbReference type="AlphaFoldDB" id="A0A9D1R3L5"/>